<evidence type="ECO:0000313" key="3">
    <source>
        <dbReference type="Proteomes" id="UP000460272"/>
    </source>
</evidence>
<reference evidence="2 3" key="1">
    <citation type="submission" date="2018-11" db="EMBL/GenBank/DDBJ databases">
        <title>Trebonia kvetii gen.nov., sp.nov., a novel acidophilic actinobacterium, and proposal of the new actinobacterial family Treboniaceae fam. nov.</title>
        <authorList>
            <person name="Rapoport D."/>
            <person name="Sagova-Mareckova M."/>
            <person name="Sedlacek I."/>
            <person name="Provaznik J."/>
            <person name="Kralova S."/>
            <person name="Pavlinic D."/>
            <person name="Benes V."/>
            <person name="Kopecky J."/>
        </authorList>
    </citation>
    <scope>NUCLEOTIDE SEQUENCE [LARGE SCALE GENOMIC DNA]</scope>
    <source>
        <strain evidence="2 3">15Tr583</strain>
    </source>
</reference>
<accession>A0A6P2BWQ4</accession>
<dbReference type="RefSeq" id="WP_145857897.1">
    <property type="nucleotide sequence ID" value="NZ_RPFW01000005.1"/>
</dbReference>
<feature type="transmembrane region" description="Helical" evidence="1">
    <location>
        <begin position="248"/>
        <end position="269"/>
    </location>
</feature>
<evidence type="ECO:0000313" key="2">
    <source>
        <dbReference type="EMBL" id="TVZ02666.1"/>
    </source>
</evidence>
<sequence>MSVLTEVPATREASLQVTQARVLRSEWTKFRSLRSTVWTLLTALVLMIGIGALFSAVNASQYHTFSAAQQASFDPVSTSLTGTAFAVIAFGVLGVLMTSGEYGTGMIRSSLTVVPRRLPVLWAKLGVFAGVVLTVSMAASFAAFWIGQALLSSHHLGVSLSAPGALRSVVGAALYITVAGLIGVALGALLRSTAAGIATFAGVFFVLPPLAGLLPSSIRDHLVQYLPSNAGSALWGGVQDAGNVLSPWAGFAVLCGYAAVLVTAAAWRLRHSDA</sequence>
<dbReference type="Pfam" id="PF12730">
    <property type="entry name" value="ABC2_membrane_4"/>
    <property type="match status" value="1"/>
</dbReference>
<feature type="transmembrane region" description="Helical" evidence="1">
    <location>
        <begin position="121"/>
        <end position="146"/>
    </location>
</feature>
<feature type="transmembrane region" description="Helical" evidence="1">
    <location>
        <begin position="37"/>
        <end position="59"/>
    </location>
</feature>
<feature type="transmembrane region" description="Helical" evidence="1">
    <location>
        <begin position="197"/>
        <end position="218"/>
    </location>
</feature>
<keyword evidence="1" id="KW-0472">Membrane</keyword>
<dbReference type="OrthoDB" id="3297477at2"/>
<comment type="caution">
    <text evidence="2">The sequence shown here is derived from an EMBL/GenBank/DDBJ whole genome shotgun (WGS) entry which is preliminary data.</text>
</comment>
<protein>
    <submittedName>
        <fullName evidence="2">ABC transporter permease</fullName>
    </submittedName>
</protein>
<dbReference type="AlphaFoldDB" id="A0A6P2BWQ4"/>
<proteinExistence type="predicted"/>
<dbReference type="Proteomes" id="UP000460272">
    <property type="component" value="Unassembled WGS sequence"/>
</dbReference>
<keyword evidence="1" id="KW-0812">Transmembrane</keyword>
<name>A0A6P2BWQ4_9ACTN</name>
<dbReference type="EMBL" id="RPFW01000005">
    <property type="protein sequence ID" value="TVZ02666.1"/>
    <property type="molecule type" value="Genomic_DNA"/>
</dbReference>
<feature type="transmembrane region" description="Helical" evidence="1">
    <location>
        <begin position="79"/>
        <end position="100"/>
    </location>
</feature>
<keyword evidence="1" id="KW-1133">Transmembrane helix</keyword>
<keyword evidence="3" id="KW-1185">Reference proteome</keyword>
<gene>
    <name evidence="2" type="ORF">EAS64_28285</name>
</gene>
<evidence type="ECO:0000256" key="1">
    <source>
        <dbReference type="SAM" id="Phobius"/>
    </source>
</evidence>
<organism evidence="2 3">
    <name type="scientific">Trebonia kvetii</name>
    <dbReference type="NCBI Taxonomy" id="2480626"/>
    <lineage>
        <taxon>Bacteria</taxon>
        <taxon>Bacillati</taxon>
        <taxon>Actinomycetota</taxon>
        <taxon>Actinomycetes</taxon>
        <taxon>Streptosporangiales</taxon>
        <taxon>Treboniaceae</taxon>
        <taxon>Trebonia</taxon>
    </lineage>
</organism>
<feature type="transmembrane region" description="Helical" evidence="1">
    <location>
        <begin position="166"/>
        <end position="190"/>
    </location>
</feature>